<keyword evidence="1" id="KW-0472">Membrane</keyword>
<dbReference type="AlphaFoldDB" id="A0A109JG91"/>
<evidence type="ECO:0000313" key="3">
    <source>
        <dbReference type="Proteomes" id="UP000057737"/>
    </source>
</evidence>
<gene>
    <name evidence="2" type="ORF">AS156_18085</name>
</gene>
<protein>
    <submittedName>
        <fullName evidence="2">Uncharacterized protein</fullName>
    </submittedName>
</protein>
<evidence type="ECO:0000313" key="2">
    <source>
        <dbReference type="EMBL" id="KWV48393.1"/>
    </source>
</evidence>
<keyword evidence="3" id="KW-1185">Reference proteome</keyword>
<dbReference type="Proteomes" id="UP000057737">
    <property type="component" value="Unassembled WGS sequence"/>
</dbReference>
<dbReference type="EMBL" id="LNCU01000107">
    <property type="protein sequence ID" value="KWV48393.1"/>
    <property type="molecule type" value="Genomic_DNA"/>
</dbReference>
<keyword evidence="1" id="KW-1133">Transmembrane helix</keyword>
<accession>A0A109JG91</accession>
<reference evidence="2 3" key="1">
    <citation type="submission" date="2015-11" db="EMBL/GenBank/DDBJ databases">
        <title>Draft Genome Sequence of the Strain BR 10303 (Bradyrhizobium sp.) isolated from nodules of Centrolobium paraense.</title>
        <authorList>
            <person name="Zelli J.E."/>
            <person name="Simoes-Araujo J.L."/>
            <person name="Barauna A.C."/>
            <person name="Silva K."/>
        </authorList>
    </citation>
    <scope>NUCLEOTIDE SEQUENCE [LARGE SCALE GENOMIC DNA]</scope>
    <source>
        <strain evidence="2 3">BR 10303</strain>
    </source>
</reference>
<keyword evidence="1" id="KW-0812">Transmembrane</keyword>
<feature type="transmembrane region" description="Helical" evidence="1">
    <location>
        <begin position="76"/>
        <end position="99"/>
    </location>
</feature>
<organism evidence="2 3">
    <name type="scientific">Bradyrhizobium macuxiense</name>
    <dbReference type="NCBI Taxonomy" id="1755647"/>
    <lineage>
        <taxon>Bacteria</taxon>
        <taxon>Pseudomonadati</taxon>
        <taxon>Pseudomonadota</taxon>
        <taxon>Alphaproteobacteria</taxon>
        <taxon>Hyphomicrobiales</taxon>
        <taxon>Nitrobacteraceae</taxon>
        <taxon>Bradyrhizobium</taxon>
    </lineage>
</organism>
<proteinExistence type="predicted"/>
<name>A0A109JG91_9BRAD</name>
<comment type="caution">
    <text evidence="2">The sequence shown here is derived from an EMBL/GenBank/DDBJ whole genome shotgun (WGS) entry which is preliminary data.</text>
</comment>
<sequence>MIHPTLSWLDDIGYMALDSEVATRKPMLIKSWRMSGPDQEDRASLAVNRFATPLITGLFLVSAHHAPMIFRSWHELIGTAEAMAIAMLIASLALICTLLR</sequence>
<evidence type="ECO:0000256" key="1">
    <source>
        <dbReference type="SAM" id="Phobius"/>
    </source>
</evidence>